<evidence type="ECO:0000256" key="1">
    <source>
        <dbReference type="SAM" id="SignalP"/>
    </source>
</evidence>
<proteinExistence type="predicted"/>
<feature type="signal peptide" evidence="1">
    <location>
        <begin position="1"/>
        <end position="31"/>
    </location>
</feature>
<accession>A0A6A4GFZ5</accession>
<gene>
    <name evidence="2" type="ORF">BT96DRAFT_1007994</name>
</gene>
<reference evidence="2" key="1">
    <citation type="journal article" date="2019" name="Environ. Microbiol.">
        <title>Fungal ecological strategies reflected in gene transcription - a case study of two litter decomposers.</title>
        <authorList>
            <person name="Barbi F."/>
            <person name="Kohler A."/>
            <person name="Barry K."/>
            <person name="Baskaran P."/>
            <person name="Daum C."/>
            <person name="Fauchery L."/>
            <person name="Ihrmark K."/>
            <person name="Kuo A."/>
            <person name="LaButti K."/>
            <person name="Lipzen A."/>
            <person name="Morin E."/>
            <person name="Grigoriev I.V."/>
            <person name="Henrissat B."/>
            <person name="Lindahl B."/>
            <person name="Martin F."/>
        </authorList>
    </citation>
    <scope>NUCLEOTIDE SEQUENCE</scope>
    <source>
        <strain evidence="2">JB14</strain>
    </source>
</reference>
<sequence length="121" mass="12408">MPLPASSPVSFALCPSLAPVLLAMRWAVSLSLPGNCEFNNTFETCEANIAYPPVHPHHPTCDTDLASLSITGTFMTPTGSGSSATGPSLSGSGLSISTSGMTKCITHISMISAIAAISLFH</sequence>
<keyword evidence="3" id="KW-1185">Reference proteome</keyword>
<organism evidence="2 3">
    <name type="scientific">Gymnopus androsaceus JB14</name>
    <dbReference type="NCBI Taxonomy" id="1447944"/>
    <lineage>
        <taxon>Eukaryota</taxon>
        <taxon>Fungi</taxon>
        <taxon>Dikarya</taxon>
        <taxon>Basidiomycota</taxon>
        <taxon>Agaricomycotina</taxon>
        <taxon>Agaricomycetes</taxon>
        <taxon>Agaricomycetidae</taxon>
        <taxon>Agaricales</taxon>
        <taxon>Marasmiineae</taxon>
        <taxon>Omphalotaceae</taxon>
        <taxon>Gymnopus</taxon>
    </lineage>
</organism>
<feature type="chain" id="PRO_5025426625" evidence="1">
    <location>
        <begin position="32"/>
        <end position="121"/>
    </location>
</feature>
<dbReference type="Proteomes" id="UP000799118">
    <property type="component" value="Unassembled WGS sequence"/>
</dbReference>
<dbReference type="AlphaFoldDB" id="A0A6A4GFZ5"/>
<dbReference type="EMBL" id="ML770130">
    <property type="protein sequence ID" value="KAE9384519.1"/>
    <property type="molecule type" value="Genomic_DNA"/>
</dbReference>
<protein>
    <submittedName>
        <fullName evidence="2">Uncharacterized protein</fullName>
    </submittedName>
</protein>
<evidence type="ECO:0000313" key="2">
    <source>
        <dbReference type="EMBL" id="KAE9384519.1"/>
    </source>
</evidence>
<name>A0A6A4GFZ5_9AGAR</name>
<evidence type="ECO:0000313" key="3">
    <source>
        <dbReference type="Proteomes" id="UP000799118"/>
    </source>
</evidence>
<keyword evidence="1" id="KW-0732">Signal</keyword>